<keyword evidence="1" id="KW-0732">Signal</keyword>
<dbReference type="Proteomes" id="UP000294071">
    <property type="component" value="Unassembled WGS sequence"/>
</dbReference>
<gene>
    <name evidence="2" type="ORF">EUA93_19340</name>
</gene>
<reference evidence="2 3" key="1">
    <citation type="submission" date="2019-01" db="EMBL/GenBank/DDBJ databases">
        <title>Novel species of Nocardioides.</title>
        <authorList>
            <person name="Liu Q."/>
            <person name="Xin Y.-H."/>
        </authorList>
    </citation>
    <scope>NUCLEOTIDE SEQUENCE [LARGE SCALE GENOMIC DNA]</scope>
    <source>
        <strain evidence="2 3">CGMCC 4.6882</strain>
    </source>
</reference>
<organism evidence="2 3">
    <name type="scientific">Nocardioides oleivorans</name>
    <dbReference type="NCBI Taxonomy" id="273676"/>
    <lineage>
        <taxon>Bacteria</taxon>
        <taxon>Bacillati</taxon>
        <taxon>Actinomycetota</taxon>
        <taxon>Actinomycetes</taxon>
        <taxon>Propionibacteriales</taxon>
        <taxon>Nocardioidaceae</taxon>
        <taxon>Nocardioides</taxon>
    </lineage>
</organism>
<evidence type="ECO:0000313" key="3">
    <source>
        <dbReference type="Proteomes" id="UP000294071"/>
    </source>
</evidence>
<feature type="signal peptide" evidence="1">
    <location>
        <begin position="1"/>
        <end position="25"/>
    </location>
</feature>
<keyword evidence="3" id="KW-1185">Reference proteome</keyword>
<dbReference type="AlphaFoldDB" id="A0A4Q2RUF8"/>
<evidence type="ECO:0000256" key="1">
    <source>
        <dbReference type="SAM" id="SignalP"/>
    </source>
</evidence>
<name>A0A4Q2RUF8_9ACTN</name>
<dbReference type="EMBL" id="SDWT01000003">
    <property type="protein sequence ID" value="RYB91083.1"/>
    <property type="molecule type" value="Genomic_DNA"/>
</dbReference>
<dbReference type="RefSeq" id="WP_129401978.1">
    <property type="nucleotide sequence ID" value="NZ_SDWT01000003.1"/>
</dbReference>
<evidence type="ECO:0000313" key="2">
    <source>
        <dbReference type="EMBL" id="RYB91083.1"/>
    </source>
</evidence>
<sequence length="184" mass="19558">MNRSPVLTAVVVLAWSLVGLPPATAEAPSGSTVTFTSETEYVVSTTVGRHEVEGTGQLPAGFTSSGVRARPASNGLGSVAVEVLVDFGHPVYSMSARGYALFTHRTGKLRPVTLEGRPVVLSAFAEDSGQGGFRCEDGRLLVHRFDLSSRRGEQTTYRLVGTRLKKVSRVPLRRSVASRPGSCA</sequence>
<proteinExistence type="predicted"/>
<accession>A0A4Q2RUF8</accession>
<comment type="caution">
    <text evidence="2">The sequence shown here is derived from an EMBL/GenBank/DDBJ whole genome shotgun (WGS) entry which is preliminary data.</text>
</comment>
<protein>
    <submittedName>
        <fullName evidence="2">Uncharacterized protein</fullName>
    </submittedName>
</protein>
<feature type="chain" id="PRO_5038939695" evidence="1">
    <location>
        <begin position="26"/>
        <end position="184"/>
    </location>
</feature>